<accession>A0AC60QBC4</accession>
<protein>
    <submittedName>
        <fullName evidence="1">Uncharacterized protein</fullName>
    </submittedName>
</protein>
<organism evidence="1 2">
    <name type="scientific">Ixodes persulcatus</name>
    <name type="common">Taiga tick</name>
    <dbReference type="NCBI Taxonomy" id="34615"/>
    <lineage>
        <taxon>Eukaryota</taxon>
        <taxon>Metazoa</taxon>
        <taxon>Ecdysozoa</taxon>
        <taxon>Arthropoda</taxon>
        <taxon>Chelicerata</taxon>
        <taxon>Arachnida</taxon>
        <taxon>Acari</taxon>
        <taxon>Parasitiformes</taxon>
        <taxon>Ixodida</taxon>
        <taxon>Ixodoidea</taxon>
        <taxon>Ixodidae</taxon>
        <taxon>Ixodinae</taxon>
        <taxon>Ixodes</taxon>
    </lineage>
</organism>
<dbReference type="Proteomes" id="UP000805193">
    <property type="component" value="Unassembled WGS sequence"/>
</dbReference>
<gene>
    <name evidence="1" type="ORF">HPB47_022658</name>
</gene>
<proteinExistence type="predicted"/>
<evidence type="ECO:0000313" key="1">
    <source>
        <dbReference type="EMBL" id="KAG0430456.1"/>
    </source>
</evidence>
<evidence type="ECO:0000313" key="2">
    <source>
        <dbReference type="Proteomes" id="UP000805193"/>
    </source>
</evidence>
<dbReference type="EMBL" id="JABSTQ010009320">
    <property type="protein sequence ID" value="KAG0430456.1"/>
    <property type="molecule type" value="Genomic_DNA"/>
</dbReference>
<comment type="caution">
    <text evidence="1">The sequence shown here is derived from an EMBL/GenBank/DDBJ whole genome shotgun (WGS) entry which is preliminary data.</text>
</comment>
<name>A0AC60QBC4_IXOPE</name>
<keyword evidence="2" id="KW-1185">Reference proteome</keyword>
<sequence>MHKNRFQATRHRLGLPNELLRLYPSMPRLNGMLAPLSSTSHLGVARQRSFTDPFGAASVLEIREDSVNGRPCHAASQGPSSRTLEQRQQSRSDVNLM</sequence>
<reference evidence="1 2" key="1">
    <citation type="journal article" date="2020" name="Cell">
        <title>Large-Scale Comparative Analyses of Tick Genomes Elucidate Their Genetic Diversity and Vector Capacities.</title>
        <authorList>
            <consortium name="Tick Genome and Microbiome Consortium (TIGMIC)"/>
            <person name="Jia N."/>
            <person name="Wang J."/>
            <person name="Shi W."/>
            <person name="Du L."/>
            <person name="Sun Y."/>
            <person name="Zhan W."/>
            <person name="Jiang J.F."/>
            <person name="Wang Q."/>
            <person name="Zhang B."/>
            <person name="Ji P."/>
            <person name="Bell-Sakyi L."/>
            <person name="Cui X.M."/>
            <person name="Yuan T.T."/>
            <person name="Jiang B.G."/>
            <person name="Yang W.F."/>
            <person name="Lam T.T."/>
            <person name="Chang Q.C."/>
            <person name="Ding S.J."/>
            <person name="Wang X.J."/>
            <person name="Zhu J.G."/>
            <person name="Ruan X.D."/>
            <person name="Zhao L."/>
            <person name="Wei J.T."/>
            <person name="Ye R.Z."/>
            <person name="Que T.C."/>
            <person name="Du C.H."/>
            <person name="Zhou Y.H."/>
            <person name="Cheng J.X."/>
            <person name="Dai P.F."/>
            <person name="Guo W.B."/>
            <person name="Han X.H."/>
            <person name="Huang E.J."/>
            <person name="Li L.F."/>
            <person name="Wei W."/>
            <person name="Gao Y.C."/>
            <person name="Liu J.Z."/>
            <person name="Shao H.Z."/>
            <person name="Wang X."/>
            <person name="Wang C.C."/>
            <person name="Yang T.C."/>
            <person name="Huo Q.B."/>
            <person name="Li W."/>
            <person name="Chen H.Y."/>
            <person name="Chen S.E."/>
            <person name="Zhou L.G."/>
            <person name="Ni X.B."/>
            <person name="Tian J.H."/>
            <person name="Sheng Y."/>
            <person name="Liu T."/>
            <person name="Pan Y.S."/>
            <person name="Xia L.Y."/>
            <person name="Li J."/>
            <person name="Zhao F."/>
            <person name="Cao W.C."/>
        </authorList>
    </citation>
    <scope>NUCLEOTIDE SEQUENCE [LARGE SCALE GENOMIC DNA]</scope>
    <source>
        <strain evidence="1">Iper-2018</strain>
    </source>
</reference>